<dbReference type="AlphaFoldDB" id="A0A238ZD78"/>
<evidence type="ECO:0000313" key="3">
    <source>
        <dbReference type="EMBL" id="SNR80911.1"/>
    </source>
</evidence>
<dbReference type="SUPFAM" id="SSF50475">
    <property type="entry name" value="FMN-binding split barrel"/>
    <property type="match status" value="1"/>
</dbReference>
<evidence type="ECO:0000259" key="2">
    <source>
        <dbReference type="Pfam" id="PF01243"/>
    </source>
</evidence>
<dbReference type="PANTHER" id="PTHR35176">
    <property type="entry name" value="HEME OXYGENASE HI_0854-RELATED"/>
    <property type="match status" value="1"/>
</dbReference>
<dbReference type="Pfam" id="PF01243">
    <property type="entry name" value="PNPOx_N"/>
    <property type="match status" value="1"/>
</dbReference>
<dbReference type="Proteomes" id="UP000198420">
    <property type="component" value="Unassembled WGS sequence"/>
</dbReference>
<dbReference type="EMBL" id="FZNP01000007">
    <property type="protein sequence ID" value="SNR80911.1"/>
    <property type="molecule type" value="Genomic_DNA"/>
</dbReference>
<dbReference type="InterPro" id="IPR011576">
    <property type="entry name" value="Pyridox_Oxase_N"/>
</dbReference>
<dbReference type="OrthoDB" id="157302at2"/>
<name>A0A238ZD78_9ACTN</name>
<dbReference type="RefSeq" id="WP_089313159.1">
    <property type="nucleotide sequence ID" value="NZ_FZNP01000007.1"/>
</dbReference>
<feature type="domain" description="Pyridoxamine 5'-phosphate oxidase N-terminal" evidence="2">
    <location>
        <begin position="28"/>
        <end position="159"/>
    </location>
</feature>
<proteinExistence type="predicted"/>
<organism evidence="3 4">
    <name type="scientific">Actinomadura mexicana</name>
    <dbReference type="NCBI Taxonomy" id="134959"/>
    <lineage>
        <taxon>Bacteria</taxon>
        <taxon>Bacillati</taxon>
        <taxon>Actinomycetota</taxon>
        <taxon>Actinomycetes</taxon>
        <taxon>Streptosporangiales</taxon>
        <taxon>Thermomonosporaceae</taxon>
        <taxon>Actinomadura</taxon>
    </lineage>
</organism>
<dbReference type="InterPro" id="IPR052019">
    <property type="entry name" value="F420H2_bilvrd_red/Heme_oxyg"/>
</dbReference>
<gene>
    <name evidence="3" type="ORF">SAMN06265355_107124</name>
</gene>
<accession>A0A238ZD78</accession>
<keyword evidence="1" id="KW-0560">Oxidoreductase</keyword>
<dbReference type="GO" id="GO:0016627">
    <property type="term" value="F:oxidoreductase activity, acting on the CH-CH group of donors"/>
    <property type="evidence" value="ECO:0007669"/>
    <property type="project" value="TreeGrafter"/>
</dbReference>
<dbReference type="PANTHER" id="PTHR35176:SF4">
    <property type="entry name" value="PYRIDOXAMINE 5'-PHOSPHATE OXIDASE-RELATED FMN-BINDING"/>
    <property type="match status" value="1"/>
</dbReference>
<dbReference type="GO" id="GO:0005829">
    <property type="term" value="C:cytosol"/>
    <property type="evidence" value="ECO:0007669"/>
    <property type="project" value="TreeGrafter"/>
</dbReference>
<evidence type="ECO:0000256" key="1">
    <source>
        <dbReference type="ARBA" id="ARBA00023002"/>
    </source>
</evidence>
<keyword evidence="4" id="KW-1185">Reference proteome</keyword>
<evidence type="ECO:0000313" key="4">
    <source>
        <dbReference type="Proteomes" id="UP000198420"/>
    </source>
</evidence>
<dbReference type="Gene3D" id="2.30.110.10">
    <property type="entry name" value="Electron Transport, Fmn-binding Protein, Chain A"/>
    <property type="match status" value="1"/>
</dbReference>
<dbReference type="GO" id="GO:0070967">
    <property type="term" value="F:coenzyme F420 binding"/>
    <property type="evidence" value="ECO:0007669"/>
    <property type="project" value="TreeGrafter"/>
</dbReference>
<protein>
    <submittedName>
        <fullName evidence="3">Pyridoxamine 5'-phosphate oxidase</fullName>
    </submittedName>
</protein>
<sequence length="174" mass="18557">MSDRDPVEARDLDIYGAGEMAWDGVRDALKAALPKAGTPVFLGTVRPDGRPHSAGVGALWHDGDLYVVSGPGTRKSRNLAANPACTVSVRTPVGDVVLEGEAERVTDPPVLEAVAAGYRDGGWPARVEGAAFTAPYSAQSAGPPPWHVYRITFHTVFTVGTVEPYGAMRWRFAR</sequence>
<reference evidence="4" key="1">
    <citation type="submission" date="2017-06" db="EMBL/GenBank/DDBJ databases">
        <authorList>
            <person name="Varghese N."/>
            <person name="Submissions S."/>
        </authorList>
    </citation>
    <scope>NUCLEOTIDE SEQUENCE [LARGE SCALE GENOMIC DNA]</scope>
    <source>
        <strain evidence="4">DSM 44485</strain>
    </source>
</reference>
<dbReference type="InterPro" id="IPR012349">
    <property type="entry name" value="Split_barrel_FMN-bd"/>
</dbReference>